<dbReference type="PANTHER" id="PTHR43221">
    <property type="entry name" value="PROTEASE HTPX"/>
    <property type="match status" value="1"/>
</dbReference>
<keyword evidence="4" id="KW-0479">Metal-binding</keyword>
<evidence type="ECO:0000256" key="5">
    <source>
        <dbReference type="ARBA" id="ARBA00022801"/>
    </source>
</evidence>
<comment type="caution">
    <text evidence="13">The sequence shown here is derived from an EMBL/GenBank/DDBJ whole genome shotgun (WGS) entry which is preliminary data.</text>
</comment>
<keyword evidence="7 11" id="KW-1133">Transmembrane helix</keyword>
<name>A0ABS9Q809_9HYPH</name>
<dbReference type="Pfam" id="PF01435">
    <property type="entry name" value="Peptidase_M48"/>
    <property type="match status" value="1"/>
</dbReference>
<feature type="transmembrane region" description="Helical" evidence="11">
    <location>
        <begin position="12"/>
        <end position="33"/>
    </location>
</feature>
<evidence type="ECO:0000259" key="12">
    <source>
        <dbReference type="Pfam" id="PF01435"/>
    </source>
</evidence>
<dbReference type="EMBL" id="JAKREW010000001">
    <property type="protein sequence ID" value="MCG7503555.1"/>
    <property type="molecule type" value="Genomic_DNA"/>
</dbReference>
<evidence type="ECO:0000256" key="7">
    <source>
        <dbReference type="ARBA" id="ARBA00022989"/>
    </source>
</evidence>
<comment type="similarity">
    <text evidence="10">Belongs to the peptidase M48 family.</text>
</comment>
<proteinExistence type="inferred from homology"/>
<keyword evidence="8 10" id="KW-0482">Metalloprotease</keyword>
<keyword evidence="5 10" id="KW-0378">Hydrolase</keyword>
<keyword evidence="9 11" id="KW-0472">Membrane</keyword>
<evidence type="ECO:0000256" key="8">
    <source>
        <dbReference type="ARBA" id="ARBA00023049"/>
    </source>
</evidence>
<gene>
    <name evidence="13" type="ORF">L4923_00830</name>
</gene>
<comment type="cofactor">
    <cofactor evidence="10">
        <name>Zn(2+)</name>
        <dbReference type="ChEBI" id="CHEBI:29105"/>
    </cofactor>
    <text evidence="10">Binds 1 zinc ion per subunit.</text>
</comment>
<dbReference type="PANTHER" id="PTHR43221:SF2">
    <property type="entry name" value="PROTEASE HTPX HOMOLOG"/>
    <property type="match status" value="1"/>
</dbReference>
<dbReference type="Gene3D" id="3.30.2010.10">
    <property type="entry name" value="Metalloproteases ('zincins'), catalytic domain"/>
    <property type="match status" value="1"/>
</dbReference>
<organism evidence="13 14">
    <name type="scientific">Mesorhizobium retamae</name>
    <dbReference type="NCBI Taxonomy" id="2912854"/>
    <lineage>
        <taxon>Bacteria</taxon>
        <taxon>Pseudomonadati</taxon>
        <taxon>Pseudomonadota</taxon>
        <taxon>Alphaproteobacteria</taxon>
        <taxon>Hyphomicrobiales</taxon>
        <taxon>Phyllobacteriaceae</taxon>
        <taxon>Mesorhizobium</taxon>
    </lineage>
</organism>
<feature type="domain" description="Peptidase M48" evidence="12">
    <location>
        <begin position="122"/>
        <end position="310"/>
    </location>
</feature>
<evidence type="ECO:0000256" key="6">
    <source>
        <dbReference type="ARBA" id="ARBA00022833"/>
    </source>
</evidence>
<keyword evidence="2 10" id="KW-0645">Protease</keyword>
<keyword evidence="1" id="KW-1003">Cell membrane</keyword>
<keyword evidence="14" id="KW-1185">Reference proteome</keyword>
<evidence type="ECO:0000256" key="11">
    <source>
        <dbReference type="SAM" id="Phobius"/>
    </source>
</evidence>
<evidence type="ECO:0000256" key="4">
    <source>
        <dbReference type="ARBA" id="ARBA00022723"/>
    </source>
</evidence>
<evidence type="ECO:0000313" key="14">
    <source>
        <dbReference type="Proteomes" id="UP001201701"/>
    </source>
</evidence>
<evidence type="ECO:0000256" key="10">
    <source>
        <dbReference type="RuleBase" id="RU003983"/>
    </source>
</evidence>
<dbReference type="RefSeq" id="WP_239361256.1">
    <property type="nucleotide sequence ID" value="NZ_JAKREW010000001.1"/>
</dbReference>
<protein>
    <submittedName>
        <fullName evidence="13">M48 family metallopeptidase</fullName>
    </submittedName>
</protein>
<reference evidence="13 14" key="1">
    <citation type="submission" date="2022-02" db="EMBL/GenBank/DDBJ databases">
        <title>Draft genome sequence of Mezorhizobium retamae strain IRAMC:0171 isolated from Retama raetam nodules.</title>
        <authorList>
            <person name="Bengaied R."/>
            <person name="Sbissi I."/>
            <person name="Huber K."/>
            <person name="Ghodbane F."/>
            <person name="Nouioui I."/>
            <person name="Tarhouni M."/>
            <person name="Gtari M."/>
        </authorList>
    </citation>
    <scope>NUCLEOTIDE SEQUENCE [LARGE SCALE GENOMIC DNA]</scope>
    <source>
        <strain evidence="13 14">IRAMC:0171</strain>
    </source>
</reference>
<evidence type="ECO:0000256" key="9">
    <source>
        <dbReference type="ARBA" id="ARBA00023136"/>
    </source>
</evidence>
<feature type="transmembrane region" description="Helical" evidence="11">
    <location>
        <begin position="39"/>
        <end position="67"/>
    </location>
</feature>
<dbReference type="CDD" id="cd07328">
    <property type="entry name" value="M48_Ste24p_like"/>
    <property type="match status" value="1"/>
</dbReference>
<evidence type="ECO:0000256" key="2">
    <source>
        <dbReference type="ARBA" id="ARBA00022670"/>
    </source>
</evidence>
<keyword evidence="3 11" id="KW-0812">Transmembrane</keyword>
<dbReference type="Proteomes" id="UP001201701">
    <property type="component" value="Unassembled WGS sequence"/>
</dbReference>
<evidence type="ECO:0000313" key="13">
    <source>
        <dbReference type="EMBL" id="MCG7503555.1"/>
    </source>
</evidence>
<evidence type="ECO:0000256" key="3">
    <source>
        <dbReference type="ARBA" id="ARBA00022692"/>
    </source>
</evidence>
<evidence type="ECO:0000256" key="1">
    <source>
        <dbReference type="ARBA" id="ARBA00022475"/>
    </source>
</evidence>
<sequence>MRSFVFIARRIGRFAILFLVVLLLCPLLIWLLFLDSHPIVLILGGIVAIPSAILAAVLIIGMLFAGFRRTKLEGISREAAPELWALWEVVAGENRAKRTTIVLDDRLNAAVAEEQPFLGLFGHRVFLFVGIPLMMVTDSRALSAVFAHENAHVRNRDTNGGLKLAELEKSFNLIFDYAPPGQSVSGSLLYAALSPLSRALQSEELRLSRLAELQADRHAAVAGDAHEAARALVLVAAADACFEEKVYEPLQRELLGAMTPPRPPLARLALEARNLEKGSLLQPYAQKAWDKPDNPESDHPSLSIRLAALGYNVVPTVEPVSASALFTLLGDELAAECIRHFDHQWVSAIEDRLER</sequence>
<accession>A0ABS9Q809</accession>
<keyword evidence="6 10" id="KW-0862">Zinc</keyword>
<dbReference type="InterPro" id="IPR050083">
    <property type="entry name" value="HtpX_protease"/>
</dbReference>
<dbReference type="InterPro" id="IPR001915">
    <property type="entry name" value="Peptidase_M48"/>
</dbReference>